<keyword evidence="5 9" id="KW-1133">Transmembrane helix</keyword>
<feature type="transmembrane region" description="Helical" evidence="9">
    <location>
        <begin position="21"/>
        <end position="45"/>
    </location>
</feature>
<feature type="transmembrane region" description="Helical" evidence="9">
    <location>
        <begin position="354"/>
        <end position="373"/>
    </location>
</feature>
<dbReference type="PROSITE" id="PS50850">
    <property type="entry name" value="MFS"/>
    <property type="match status" value="1"/>
</dbReference>
<dbReference type="InterPro" id="IPR036259">
    <property type="entry name" value="MFS_trans_sf"/>
</dbReference>
<dbReference type="Proteomes" id="UP000182800">
    <property type="component" value="Unassembled WGS sequence"/>
</dbReference>
<comment type="caution">
    <text evidence="11">The sequence shown here is derived from an EMBL/GenBank/DDBJ whole genome shotgun (WGS) entry which is preliminary data.</text>
</comment>
<evidence type="ECO:0000259" key="10">
    <source>
        <dbReference type="PROSITE" id="PS50850"/>
    </source>
</evidence>
<dbReference type="STRING" id="1653334.GA0071312_1676"/>
<comment type="similarity">
    <text evidence="7">Belongs to the major facilitator superfamily. Drug:H(+) antiporter-3 (DHA3) (TC 2.A.1.21) family.</text>
</comment>
<gene>
    <name evidence="12" type="ORF">GA0071312_1676</name>
    <name evidence="11" type="ORF">HLUCCO17_16975</name>
</gene>
<dbReference type="InterPro" id="IPR011701">
    <property type="entry name" value="MFS"/>
</dbReference>
<evidence type="ECO:0000256" key="9">
    <source>
        <dbReference type="SAM" id="Phobius"/>
    </source>
</evidence>
<dbReference type="EMBL" id="LJSX01000040">
    <property type="protein sequence ID" value="KPQ08862.1"/>
    <property type="molecule type" value="Genomic_DNA"/>
</dbReference>
<feature type="transmembrane region" description="Helical" evidence="9">
    <location>
        <begin position="379"/>
        <end position="404"/>
    </location>
</feature>
<proteinExistence type="inferred from homology"/>
<dbReference type="SUPFAM" id="SSF103473">
    <property type="entry name" value="MFS general substrate transporter"/>
    <property type="match status" value="1"/>
</dbReference>
<dbReference type="Pfam" id="PF07690">
    <property type="entry name" value="MFS_1"/>
    <property type="match status" value="1"/>
</dbReference>
<feature type="transmembrane region" description="Helical" evidence="9">
    <location>
        <begin position="148"/>
        <end position="172"/>
    </location>
</feature>
<evidence type="ECO:0000256" key="6">
    <source>
        <dbReference type="ARBA" id="ARBA00023136"/>
    </source>
</evidence>
<feature type="transmembrane region" description="Helical" evidence="9">
    <location>
        <begin position="83"/>
        <end position="104"/>
    </location>
</feature>
<dbReference type="GO" id="GO:0005886">
    <property type="term" value="C:plasma membrane"/>
    <property type="evidence" value="ECO:0007669"/>
    <property type="project" value="UniProtKB-SubCell"/>
</dbReference>
<keyword evidence="3" id="KW-1003">Cell membrane</keyword>
<feature type="domain" description="Major facilitator superfamily (MFS) profile" evidence="10">
    <location>
        <begin position="18"/>
        <end position="408"/>
    </location>
</feature>
<dbReference type="Gene3D" id="1.20.1250.20">
    <property type="entry name" value="MFS general substrate transporter like domains"/>
    <property type="match status" value="1"/>
</dbReference>
<evidence type="ECO:0000313" key="13">
    <source>
        <dbReference type="Proteomes" id="UP000050497"/>
    </source>
</evidence>
<feature type="transmembrane region" description="Helical" evidence="9">
    <location>
        <begin position="51"/>
        <end position="76"/>
    </location>
</feature>
<keyword evidence="2" id="KW-0813">Transport</keyword>
<dbReference type="RefSeq" id="WP_074444590.1">
    <property type="nucleotide sequence ID" value="NZ_FMBM01000002.1"/>
</dbReference>
<evidence type="ECO:0000256" key="2">
    <source>
        <dbReference type="ARBA" id="ARBA00022448"/>
    </source>
</evidence>
<dbReference type="PANTHER" id="PTHR23513">
    <property type="entry name" value="INTEGRAL MEMBRANE EFFLUX PROTEIN-RELATED"/>
    <property type="match status" value="1"/>
</dbReference>
<reference evidence="11 13" key="1">
    <citation type="submission" date="2015-09" db="EMBL/GenBank/DDBJ databases">
        <title>Identification and resolution of microdiversity through metagenomic sequencing of parallel consortia.</title>
        <authorList>
            <person name="Nelson W.C."/>
            <person name="Romine M.F."/>
            <person name="Lindemann S.R."/>
        </authorList>
    </citation>
    <scope>NUCLEOTIDE SEQUENCE [LARGE SCALE GENOMIC DNA]</scope>
    <source>
        <strain evidence="11">HL-109</strain>
    </source>
</reference>
<feature type="transmembrane region" description="Helical" evidence="9">
    <location>
        <begin position="320"/>
        <end position="342"/>
    </location>
</feature>
<keyword evidence="4 9" id="KW-0812">Transmembrane</keyword>
<evidence type="ECO:0000256" key="5">
    <source>
        <dbReference type="ARBA" id="ARBA00022989"/>
    </source>
</evidence>
<evidence type="ECO:0000256" key="8">
    <source>
        <dbReference type="ARBA" id="ARBA00040914"/>
    </source>
</evidence>
<feature type="transmembrane region" description="Helical" evidence="9">
    <location>
        <begin position="230"/>
        <end position="256"/>
    </location>
</feature>
<evidence type="ECO:0000256" key="3">
    <source>
        <dbReference type="ARBA" id="ARBA00022475"/>
    </source>
</evidence>
<sequence>MTMGWRDSLSPGFGLGRDLNFLLGGQLVATTGSRIFDIVLIWYALDQADDYATVGFLVFLRFVPYALFGMFCGWLSDRLNRRILVVLADLLRTLLFAVAGLVLMTDADPLVVLAITAFLMTTTRTLSQPAVQGMLPQLAGGGTLLRANAALHGGMEMVGVAAPVIGGALLAVLPASSVLFLVGICQFVAAALAAAIRLPRETRSAELRLAGFLAEYSELFHFLTRSRSEVLSAVIVNVVAIFGVAGILSLLIPILVKDHLNAGPSALGVLWGVVAMGTILGAAVSIRLTTERRERDMLLAWLGYGILIGALFLPSHFIAVLAIGFVLGAVGAVADVLFATLIQERMPKEHVSKTFAAFSTFANVGEALSAPALALMTTWFGIGAAFALGASFPIIAALGGFVVLRRRVSGTSLKS</sequence>
<dbReference type="InterPro" id="IPR020846">
    <property type="entry name" value="MFS_dom"/>
</dbReference>
<comment type="subcellular location">
    <subcellularLocation>
        <location evidence="1">Cell membrane</location>
        <topology evidence="1">Multi-pass membrane protein</topology>
    </subcellularLocation>
</comment>
<reference evidence="12 14" key="2">
    <citation type="submission" date="2016-08" db="EMBL/GenBank/DDBJ databases">
        <authorList>
            <person name="Varghese N."/>
            <person name="Submissions Spin"/>
        </authorList>
    </citation>
    <scope>NUCLEOTIDE SEQUENCE [LARGE SCALE GENOMIC DNA]</scope>
    <source>
        <strain evidence="12 14">HL-109</strain>
    </source>
</reference>
<protein>
    <recommendedName>
        <fullName evidence="8">Multidrug efflux pump Tap</fullName>
    </recommendedName>
</protein>
<feature type="transmembrane region" description="Helical" evidence="9">
    <location>
        <begin position="268"/>
        <end position="286"/>
    </location>
</feature>
<evidence type="ECO:0000313" key="12">
    <source>
        <dbReference type="EMBL" id="SCC80750.1"/>
    </source>
</evidence>
<evidence type="ECO:0000256" key="4">
    <source>
        <dbReference type="ARBA" id="ARBA00022692"/>
    </source>
</evidence>
<evidence type="ECO:0000256" key="7">
    <source>
        <dbReference type="ARBA" id="ARBA00038075"/>
    </source>
</evidence>
<evidence type="ECO:0000256" key="1">
    <source>
        <dbReference type="ARBA" id="ARBA00004651"/>
    </source>
</evidence>
<keyword evidence="14" id="KW-1185">Reference proteome</keyword>
<dbReference type="OrthoDB" id="7283966at2"/>
<evidence type="ECO:0000313" key="14">
    <source>
        <dbReference type="Proteomes" id="UP000182800"/>
    </source>
</evidence>
<keyword evidence="6 9" id="KW-0472">Membrane</keyword>
<dbReference type="Proteomes" id="UP000050497">
    <property type="component" value="Unassembled WGS sequence"/>
</dbReference>
<name>A0A0P7X2H3_9HYPH</name>
<evidence type="ECO:0000313" key="11">
    <source>
        <dbReference type="EMBL" id="KPQ08862.1"/>
    </source>
</evidence>
<dbReference type="AlphaFoldDB" id="A0A0P7X2H3"/>
<feature type="transmembrane region" description="Helical" evidence="9">
    <location>
        <begin position="298"/>
        <end position="314"/>
    </location>
</feature>
<dbReference type="CDD" id="cd06173">
    <property type="entry name" value="MFS_MefA_like"/>
    <property type="match status" value="1"/>
</dbReference>
<dbReference type="EMBL" id="FMBM01000002">
    <property type="protein sequence ID" value="SCC80750.1"/>
    <property type="molecule type" value="Genomic_DNA"/>
</dbReference>
<dbReference type="GO" id="GO:0022857">
    <property type="term" value="F:transmembrane transporter activity"/>
    <property type="evidence" value="ECO:0007669"/>
    <property type="project" value="InterPro"/>
</dbReference>
<dbReference type="PANTHER" id="PTHR23513:SF9">
    <property type="entry name" value="ENTEROBACTIN EXPORTER ENTS"/>
    <property type="match status" value="1"/>
</dbReference>
<accession>A0A0P7X2H3</accession>
<organism evidence="11 13">
    <name type="scientific">Saliniramus fredricksonii</name>
    <dbReference type="NCBI Taxonomy" id="1653334"/>
    <lineage>
        <taxon>Bacteria</taxon>
        <taxon>Pseudomonadati</taxon>
        <taxon>Pseudomonadota</taxon>
        <taxon>Alphaproteobacteria</taxon>
        <taxon>Hyphomicrobiales</taxon>
        <taxon>Salinarimonadaceae</taxon>
        <taxon>Saliniramus</taxon>
    </lineage>
</organism>